<organism evidence="1 2">
    <name type="scientific">Penicillium camemberti (strain FM 013)</name>
    <dbReference type="NCBI Taxonomy" id="1429867"/>
    <lineage>
        <taxon>Eukaryota</taxon>
        <taxon>Fungi</taxon>
        <taxon>Dikarya</taxon>
        <taxon>Ascomycota</taxon>
        <taxon>Pezizomycotina</taxon>
        <taxon>Eurotiomycetes</taxon>
        <taxon>Eurotiomycetidae</taxon>
        <taxon>Eurotiales</taxon>
        <taxon>Aspergillaceae</taxon>
        <taxon>Penicillium</taxon>
    </lineage>
</organism>
<accession>A0A0G4NZJ0</accession>
<evidence type="ECO:0000313" key="1">
    <source>
        <dbReference type="EMBL" id="CRL19478.1"/>
    </source>
</evidence>
<evidence type="ECO:0000313" key="2">
    <source>
        <dbReference type="Proteomes" id="UP000053732"/>
    </source>
</evidence>
<gene>
    <name evidence="1" type="ORF">PCAMFM013_S003g000269</name>
</gene>
<keyword evidence="2" id="KW-1185">Reference proteome</keyword>
<sequence length="57" mass="6573">MSPNDLQWVAMANPECIWPKSRVDLGQRNNFPPHVREESLHLYDGRSAALGLKHYLI</sequence>
<dbReference type="AlphaFoldDB" id="A0A0G4NZJ0"/>
<proteinExistence type="predicted"/>
<protein>
    <submittedName>
        <fullName evidence="1">Str. FM013</fullName>
    </submittedName>
</protein>
<name>A0A0G4NZJ0_PENC3</name>
<dbReference type="EMBL" id="HG793136">
    <property type="protein sequence ID" value="CRL19478.1"/>
    <property type="molecule type" value="Genomic_DNA"/>
</dbReference>
<dbReference type="Proteomes" id="UP000053732">
    <property type="component" value="Unassembled WGS sequence"/>
</dbReference>
<reference evidence="1 2" key="1">
    <citation type="journal article" date="2014" name="Nat. Commun.">
        <title>Multiple recent horizontal transfers of a large genomic region in cheese making fungi.</title>
        <authorList>
            <person name="Cheeseman K."/>
            <person name="Ropars J."/>
            <person name="Renault P."/>
            <person name="Dupont J."/>
            <person name="Gouzy J."/>
            <person name="Branca A."/>
            <person name="Abraham A.L."/>
            <person name="Ceppi M."/>
            <person name="Conseiller E."/>
            <person name="Debuchy R."/>
            <person name="Malagnac F."/>
            <person name="Goarin A."/>
            <person name="Silar P."/>
            <person name="Lacoste S."/>
            <person name="Sallet E."/>
            <person name="Bensimon A."/>
            <person name="Giraud T."/>
            <person name="Brygoo Y."/>
        </authorList>
    </citation>
    <scope>NUCLEOTIDE SEQUENCE [LARGE SCALE GENOMIC DNA]</scope>
    <source>
        <strain evidence="2">FM 013</strain>
    </source>
</reference>